<dbReference type="InterPro" id="IPR034095">
    <property type="entry name" value="NDUF3"/>
</dbReference>
<keyword evidence="5" id="KW-1185">Reference proteome</keyword>
<evidence type="ECO:0000313" key="6">
    <source>
        <dbReference type="RefSeq" id="XP_002738679.1"/>
    </source>
</evidence>
<dbReference type="InterPro" id="IPR036748">
    <property type="entry name" value="MTH938-like_sf"/>
</dbReference>
<dbReference type="CDD" id="cd05125">
    <property type="entry name" value="Mth938_2P1-like"/>
    <property type="match status" value="1"/>
</dbReference>
<name>A0ABM0GW72_SACKO</name>
<organism evidence="5 6">
    <name type="scientific">Saccoglossus kowalevskii</name>
    <name type="common">Acorn worm</name>
    <dbReference type="NCBI Taxonomy" id="10224"/>
    <lineage>
        <taxon>Eukaryota</taxon>
        <taxon>Metazoa</taxon>
        <taxon>Hemichordata</taxon>
        <taxon>Enteropneusta</taxon>
        <taxon>Harrimaniidae</taxon>
        <taxon>Saccoglossus</taxon>
    </lineage>
</organism>
<sequence length="193" mass="21747">MAASRVFRSAVCFPATTWKIRLNVIRSMSKMYPTDDEKYDRTTISLLSKESEGLPNISSYSTHGFTINGDKIIGPVAILPKTLVHWAVAGVQDITEESLSLFHVIEPKIEVLVLGIGSKILRLDPKLHKFMRSKGIALEIQDTAHACATFNYLVSESRILQLVSYHQKKYTSPEDMCILWTTPNQCNILCLIY</sequence>
<evidence type="ECO:0000256" key="3">
    <source>
        <dbReference type="ARBA" id="ARBA00023128"/>
    </source>
</evidence>
<accession>A0ABM0GW72</accession>
<keyword evidence="3" id="KW-0496">Mitochondrion</keyword>
<evidence type="ECO:0000256" key="1">
    <source>
        <dbReference type="ARBA" id="ARBA00004173"/>
    </source>
</evidence>
<reference evidence="6" key="1">
    <citation type="submission" date="2025-08" db="UniProtKB">
        <authorList>
            <consortium name="RefSeq"/>
        </authorList>
    </citation>
    <scope>IDENTIFICATION</scope>
    <source>
        <tissue evidence="6">Testes</tissue>
    </source>
</reference>
<evidence type="ECO:0000256" key="2">
    <source>
        <dbReference type="ARBA" id="ARBA00021776"/>
    </source>
</evidence>
<dbReference type="PANTHER" id="PTHR21192:SF2">
    <property type="entry name" value="NADH DEHYDROGENASE [UBIQUINONE] 1 ALPHA SUBCOMPLEX ASSEMBLY FACTOR 3"/>
    <property type="match status" value="1"/>
</dbReference>
<evidence type="ECO:0000256" key="4">
    <source>
        <dbReference type="ARBA" id="ARBA00049984"/>
    </source>
</evidence>
<dbReference type="GeneID" id="100371634"/>
<dbReference type="Pfam" id="PF04430">
    <property type="entry name" value="DUF498"/>
    <property type="match status" value="1"/>
</dbReference>
<dbReference type="PANTHER" id="PTHR21192">
    <property type="entry name" value="NUCLEAR PROTEIN E3-3"/>
    <property type="match status" value="1"/>
</dbReference>
<comment type="similarity">
    <text evidence="4">Belongs to the NDUFAF3 family.</text>
</comment>
<protein>
    <recommendedName>
        <fullName evidence="2">NADH dehydrogenase [ubiquinone] 1 alpha subcomplex assembly factor 3</fullName>
    </recommendedName>
</protein>
<dbReference type="RefSeq" id="XP_002738679.1">
    <property type="nucleotide sequence ID" value="XM_002738633.2"/>
</dbReference>
<comment type="subcellular location">
    <subcellularLocation>
        <location evidence="1">Mitochondrion</location>
    </subcellularLocation>
</comment>
<dbReference type="InterPro" id="IPR007523">
    <property type="entry name" value="NDUFAF3/AAMDC"/>
</dbReference>
<dbReference type="SUPFAM" id="SSF64076">
    <property type="entry name" value="MTH938-like"/>
    <property type="match status" value="1"/>
</dbReference>
<evidence type="ECO:0000313" key="5">
    <source>
        <dbReference type="Proteomes" id="UP000694865"/>
    </source>
</evidence>
<proteinExistence type="inferred from homology"/>
<dbReference type="Proteomes" id="UP000694865">
    <property type="component" value="Unplaced"/>
</dbReference>
<gene>
    <name evidence="6" type="primary">LOC100371634</name>
</gene>
<dbReference type="Gene3D" id="3.40.1230.10">
    <property type="entry name" value="MTH938-like"/>
    <property type="match status" value="1"/>
</dbReference>